<keyword evidence="1 2" id="KW-0238">DNA-binding</keyword>
<evidence type="ECO:0000256" key="1">
    <source>
        <dbReference type="ARBA" id="ARBA00023125"/>
    </source>
</evidence>
<evidence type="ECO:0000313" key="4">
    <source>
        <dbReference type="EMBL" id="MCL1140333.1"/>
    </source>
</evidence>
<dbReference type="InterPro" id="IPR001647">
    <property type="entry name" value="HTH_TetR"/>
</dbReference>
<dbReference type="Proteomes" id="UP001139293">
    <property type="component" value="Unassembled WGS sequence"/>
</dbReference>
<name>A0A9X1ZES7_9GAMM</name>
<organism evidence="4 5">
    <name type="scientific">Shewanella pneumatophori</name>
    <dbReference type="NCBI Taxonomy" id="314092"/>
    <lineage>
        <taxon>Bacteria</taxon>
        <taxon>Pseudomonadati</taxon>
        <taxon>Pseudomonadota</taxon>
        <taxon>Gammaproteobacteria</taxon>
        <taxon>Alteromonadales</taxon>
        <taxon>Shewanellaceae</taxon>
        <taxon>Shewanella</taxon>
    </lineage>
</organism>
<dbReference type="InterPro" id="IPR009057">
    <property type="entry name" value="Homeodomain-like_sf"/>
</dbReference>
<gene>
    <name evidence="4" type="ORF">L2740_17510</name>
</gene>
<dbReference type="EMBL" id="JAKILB010000013">
    <property type="protein sequence ID" value="MCL1140333.1"/>
    <property type="molecule type" value="Genomic_DNA"/>
</dbReference>
<feature type="DNA-binding region" description="H-T-H motif" evidence="2">
    <location>
        <begin position="23"/>
        <end position="42"/>
    </location>
</feature>
<dbReference type="Gene3D" id="1.10.357.10">
    <property type="entry name" value="Tetracycline Repressor, domain 2"/>
    <property type="match status" value="1"/>
</dbReference>
<evidence type="ECO:0000256" key="2">
    <source>
        <dbReference type="PROSITE-ProRule" id="PRU00335"/>
    </source>
</evidence>
<dbReference type="AlphaFoldDB" id="A0A9X1ZES7"/>
<reference evidence="4" key="1">
    <citation type="submission" date="2022-01" db="EMBL/GenBank/DDBJ databases">
        <title>Whole genome-based taxonomy of the Shewanellaceae.</title>
        <authorList>
            <person name="Martin-Rodriguez A.J."/>
        </authorList>
    </citation>
    <scope>NUCLEOTIDE SEQUENCE</scope>
    <source>
        <strain evidence="4">KCTC 23973</strain>
    </source>
</reference>
<sequence>MLKQQIAANLETTFGQFGFAESSVALLQKASGVSLRTLYKYYPSKEDMIVAALESRHQRYLKILEVDISELGFPAIQHIFCRLQHWMQHSAPKGCMSMQALAAFPDNQQIADVVNQHKHELKLFLGQQSQRQDLATALFILHEGVSSSWPVLGDAAVKEAIEISHTLLK</sequence>
<protein>
    <submittedName>
        <fullName evidence="4">TetR/AcrR family transcriptional regulator</fullName>
    </submittedName>
</protein>
<keyword evidence="5" id="KW-1185">Reference proteome</keyword>
<dbReference type="RefSeq" id="WP_248951360.1">
    <property type="nucleotide sequence ID" value="NZ_JAKILB010000013.1"/>
</dbReference>
<dbReference type="GO" id="GO:0003677">
    <property type="term" value="F:DNA binding"/>
    <property type="evidence" value="ECO:0007669"/>
    <property type="project" value="UniProtKB-UniRule"/>
</dbReference>
<dbReference type="Pfam" id="PF00440">
    <property type="entry name" value="TetR_N"/>
    <property type="match status" value="1"/>
</dbReference>
<evidence type="ECO:0000259" key="3">
    <source>
        <dbReference type="PROSITE" id="PS50977"/>
    </source>
</evidence>
<comment type="caution">
    <text evidence="4">The sequence shown here is derived from an EMBL/GenBank/DDBJ whole genome shotgun (WGS) entry which is preliminary data.</text>
</comment>
<dbReference type="PROSITE" id="PS50977">
    <property type="entry name" value="HTH_TETR_2"/>
    <property type="match status" value="1"/>
</dbReference>
<feature type="domain" description="HTH tetR-type" evidence="3">
    <location>
        <begin position="1"/>
        <end position="60"/>
    </location>
</feature>
<accession>A0A9X1ZES7</accession>
<dbReference type="SUPFAM" id="SSF46689">
    <property type="entry name" value="Homeodomain-like"/>
    <property type="match status" value="1"/>
</dbReference>
<proteinExistence type="predicted"/>
<evidence type="ECO:0000313" key="5">
    <source>
        <dbReference type="Proteomes" id="UP001139293"/>
    </source>
</evidence>